<feature type="chain" id="PRO_5026139663" evidence="1">
    <location>
        <begin position="25"/>
        <end position="173"/>
    </location>
</feature>
<feature type="signal peptide" evidence="1">
    <location>
        <begin position="1"/>
        <end position="24"/>
    </location>
</feature>
<keyword evidence="1" id="KW-0732">Signal</keyword>
<protein>
    <submittedName>
        <fullName evidence="2">Uncharacterized protein</fullName>
    </submittedName>
</protein>
<evidence type="ECO:0000313" key="2">
    <source>
        <dbReference type="EMBL" id="QJC55435.1"/>
    </source>
</evidence>
<gene>
    <name evidence="2" type="ORF">HC248_00715</name>
</gene>
<keyword evidence="3" id="KW-1185">Reference proteome</keyword>
<dbReference type="RefSeq" id="WP_168921303.1">
    <property type="nucleotide sequence ID" value="NZ_CP051461.1"/>
</dbReference>
<proteinExistence type="predicted"/>
<dbReference type="AlphaFoldDB" id="A0A6H2H6F6"/>
<name>A0A6H2H6F6_9BURK</name>
<sequence>MKYPTFTFGIFVSALLFAVSLSQANAQTPTQPSTPVIKPRSANPLRGQWSWKQFDGSCNETLRYQRDGELLDISEKSISKWTYQISQSPSAAGFYRVLETLISDNGKPDCAGNLLADKTLTTSAKGNQEATTQDRTRSRFIQLSPAGNLLLVCSAESLNACFGPLTKEPGENW</sequence>
<reference evidence="2 3" key="1">
    <citation type="submission" date="2020-04" db="EMBL/GenBank/DDBJ databases">
        <title>Complete genome of a Psychrophilic, Marine, Gas Vacuolate Bacterium Polaromonas vacuolata KCTC 22033T.</title>
        <authorList>
            <person name="Hwang K."/>
            <person name="Kim K.M."/>
        </authorList>
    </citation>
    <scope>NUCLEOTIDE SEQUENCE [LARGE SCALE GENOMIC DNA]</scope>
    <source>
        <strain evidence="2 3">KCTC 22033</strain>
    </source>
</reference>
<accession>A0A6H2H6F6</accession>
<evidence type="ECO:0000313" key="3">
    <source>
        <dbReference type="Proteomes" id="UP000502041"/>
    </source>
</evidence>
<evidence type="ECO:0000256" key="1">
    <source>
        <dbReference type="SAM" id="SignalP"/>
    </source>
</evidence>
<organism evidence="2 3">
    <name type="scientific">Polaromonas vacuolata</name>
    <dbReference type="NCBI Taxonomy" id="37448"/>
    <lineage>
        <taxon>Bacteria</taxon>
        <taxon>Pseudomonadati</taxon>
        <taxon>Pseudomonadota</taxon>
        <taxon>Betaproteobacteria</taxon>
        <taxon>Burkholderiales</taxon>
        <taxon>Comamonadaceae</taxon>
        <taxon>Polaromonas</taxon>
    </lineage>
</organism>
<dbReference type="Proteomes" id="UP000502041">
    <property type="component" value="Chromosome"/>
</dbReference>
<dbReference type="EMBL" id="CP051461">
    <property type="protein sequence ID" value="QJC55435.1"/>
    <property type="molecule type" value="Genomic_DNA"/>
</dbReference>
<dbReference type="KEGG" id="pvac:HC248_00715"/>